<reference evidence="1" key="1">
    <citation type="submission" date="2020-03" db="EMBL/GenBank/DDBJ databases">
        <authorList>
            <person name="Weist P."/>
        </authorList>
    </citation>
    <scope>NUCLEOTIDE SEQUENCE</scope>
</reference>
<protein>
    <submittedName>
        <fullName evidence="1">Uncharacterized protein</fullName>
    </submittedName>
</protein>
<accession>A0A9N7YIQ5</accession>
<organism evidence="1 2">
    <name type="scientific">Pleuronectes platessa</name>
    <name type="common">European plaice</name>
    <dbReference type="NCBI Taxonomy" id="8262"/>
    <lineage>
        <taxon>Eukaryota</taxon>
        <taxon>Metazoa</taxon>
        <taxon>Chordata</taxon>
        <taxon>Craniata</taxon>
        <taxon>Vertebrata</taxon>
        <taxon>Euteleostomi</taxon>
        <taxon>Actinopterygii</taxon>
        <taxon>Neopterygii</taxon>
        <taxon>Teleostei</taxon>
        <taxon>Neoteleostei</taxon>
        <taxon>Acanthomorphata</taxon>
        <taxon>Carangaria</taxon>
        <taxon>Pleuronectiformes</taxon>
        <taxon>Pleuronectoidei</taxon>
        <taxon>Pleuronectidae</taxon>
        <taxon>Pleuronectes</taxon>
    </lineage>
</organism>
<dbReference type="AlphaFoldDB" id="A0A9N7YIQ5"/>
<sequence length="116" mass="12803">MEEVSGGAPSGFAHEEPLRLSRTQLVKWKPHILASERRQRPHLTSPTVAASDRSSPLWFWHRSVLCLFTYVGVRSCGRNSAAGYQAVFMAGYYPHVYVSCGNRAVNQPVLSAGPAM</sequence>
<evidence type="ECO:0000313" key="2">
    <source>
        <dbReference type="Proteomes" id="UP001153269"/>
    </source>
</evidence>
<proteinExistence type="predicted"/>
<name>A0A9N7YIQ5_PLEPL</name>
<evidence type="ECO:0000313" key="1">
    <source>
        <dbReference type="EMBL" id="CAB1426931.1"/>
    </source>
</evidence>
<dbReference type="Proteomes" id="UP001153269">
    <property type="component" value="Unassembled WGS sequence"/>
</dbReference>
<gene>
    <name evidence="1" type="ORF">PLEPLA_LOCUS14869</name>
</gene>
<keyword evidence="2" id="KW-1185">Reference proteome</keyword>
<comment type="caution">
    <text evidence="1">The sequence shown here is derived from an EMBL/GenBank/DDBJ whole genome shotgun (WGS) entry which is preliminary data.</text>
</comment>
<dbReference type="EMBL" id="CADEAL010000927">
    <property type="protein sequence ID" value="CAB1426931.1"/>
    <property type="molecule type" value="Genomic_DNA"/>
</dbReference>